<dbReference type="PRINTS" id="PR00379">
    <property type="entry name" value="INTEIN"/>
</dbReference>
<dbReference type="EMBL" id="CP051627">
    <property type="protein sequence ID" value="UPT20025.1"/>
    <property type="molecule type" value="Genomic_DNA"/>
</dbReference>
<name>A0ABY4KX70_THEAE</name>
<gene>
    <name evidence="2" type="ORF">FOF52_02745</name>
</gene>
<proteinExistence type="predicted"/>
<keyword evidence="3" id="KW-1185">Reference proteome</keyword>
<evidence type="ECO:0000313" key="3">
    <source>
        <dbReference type="Proteomes" id="UP000832041"/>
    </source>
</evidence>
<dbReference type="InterPro" id="IPR009057">
    <property type="entry name" value="Homeodomain-like_sf"/>
</dbReference>
<dbReference type="Gene3D" id="3.10.28.10">
    <property type="entry name" value="Homing endonucleases"/>
    <property type="match status" value="1"/>
</dbReference>
<dbReference type="Pfam" id="PF13384">
    <property type="entry name" value="HTH_23"/>
    <property type="match status" value="1"/>
</dbReference>
<feature type="domain" description="DOD-type homing endonuclease" evidence="1">
    <location>
        <begin position="74"/>
        <end position="227"/>
    </location>
</feature>
<accession>A0ABY4KX70</accession>
<evidence type="ECO:0000313" key="2">
    <source>
        <dbReference type="EMBL" id="UPT20025.1"/>
    </source>
</evidence>
<dbReference type="Gene3D" id="1.10.260.40">
    <property type="entry name" value="lambda repressor-like DNA-binding domains"/>
    <property type="match status" value="1"/>
</dbReference>
<protein>
    <submittedName>
        <fullName evidence="2">Helix-turn-helix domain-containing protein</fullName>
    </submittedName>
</protein>
<dbReference type="InterPro" id="IPR010982">
    <property type="entry name" value="Lambda_DNA-bd_dom_sf"/>
</dbReference>
<dbReference type="PROSITE" id="PS50819">
    <property type="entry name" value="INTEIN_ENDONUCLEASE"/>
    <property type="match status" value="1"/>
</dbReference>
<dbReference type="Proteomes" id="UP000832041">
    <property type="component" value="Chromosome"/>
</dbReference>
<reference evidence="2 3" key="1">
    <citation type="submission" date="2020-04" db="EMBL/GenBank/DDBJ databases">
        <title>Thermobifida alba genome sequencing and assembly.</title>
        <authorList>
            <person name="Luzics S."/>
            <person name="Horvath B."/>
            <person name="Nagy I."/>
            <person name="Toth A."/>
            <person name="Nagy I."/>
            <person name="Kukolya J."/>
        </authorList>
    </citation>
    <scope>NUCLEOTIDE SEQUENCE [LARGE SCALE GENOMIC DNA]</scope>
    <source>
        <strain evidence="2 3">DSM 43795</strain>
    </source>
</reference>
<dbReference type="SUPFAM" id="SSF46689">
    <property type="entry name" value="Homeodomain-like"/>
    <property type="match status" value="1"/>
</dbReference>
<dbReference type="RefSeq" id="WP_248592262.1">
    <property type="nucleotide sequence ID" value="NZ_BAABEB010000010.1"/>
</dbReference>
<sequence>MDPREIVDRALRLHARGWTDRAVAQACGVSVHTVRHWRSGRRRGPEVEARRAARTSYCPRCSSAELDAAAYAYLLGLYLGDGHITAHRRGVHFLAVFCDNAYPGLIRACGEAMEAVFPVSAFSVPRRGYTEVKSASTHWPCLFPQHGPGRKHSRTISLDRWQQEVVDARTREFVRGLFHSDGCRVTNRVRRTVGGTWKYYEYPRSLFSNTSEGILDLLGTALDRLGVRWSLRFRDNGPHRRSGILSVAERTSAALLDSFVGDKR</sequence>
<evidence type="ECO:0000259" key="1">
    <source>
        <dbReference type="PROSITE" id="PS50819"/>
    </source>
</evidence>
<dbReference type="InterPro" id="IPR006142">
    <property type="entry name" value="INTEIN"/>
</dbReference>
<dbReference type="InterPro" id="IPR027434">
    <property type="entry name" value="Homing_endonucl"/>
</dbReference>
<organism evidence="2 3">
    <name type="scientific">Thermobifida alba</name>
    <name type="common">Thermomonospora alba</name>
    <dbReference type="NCBI Taxonomy" id="53522"/>
    <lineage>
        <taxon>Bacteria</taxon>
        <taxon>Bacillati</taxon>
        <taxon>Actinomycetota</taxon>
        <taxon>Actinomycetes</taxon>
        <taxon>Streptosporangiales</taxon>
        <taxon>Nocardiopsidaceae</taxon>
        <taxon>Thermobifida</taxon>
    </lineage>
</organism>
<dbReference type="InterPro" id="IPR004042">
    <property type="entry name" value="Intein_endonuc_central"/>
</dbReference>